<accession>A0A6G1K1J2</accession>
<protein>
    <submittedName>
        <fullName evidence="1">Uncharacterized protein</fullName>
    </submittedName>
</protein>
<reference evidence="1" key="1">
    <citation type="journal article" date="2020" name="Stud. Mycol.">
        <title>101 Dothideomycetes genomes: a test case for predicting lifestyles and emergence of pathogens.</title>
        <authorList>
            <person name="Haridas S."/>
            <person name="Albert R."/>
            <person name="Binder M."/>
            <person name="Bloem J."/>
            <person name="Labutti K."/>
            <person name="Salamov A."/>
            <person name="Andreopoulos B."/>
            <person name="Baker S."/>
            <person name="Barry K."/>
            <person name="Bills G."/>
            <person name="Bluhm B."/>
            <person name="Cannon C."/>
            <person name="Castanera R."/>
            <person name="Culley D."/>
            <person name="Daum C."/>
            <person name="Ezra D."/>
            <person name="Gonzalez J."/>
            <person name="Henrissat B."/>
            <person name="Kuo A."/>
            <person name="Liang C."/>
            <person name="Lipzen A."/>
            <person name="Lutzoni F."/>
            <person name="Magnuson J."/>
            <person name="Mondo S."/>
            <person name="Nolan M."/>
            <person name="Ohm R."/>
            <person name="Pangilinan J."/>
            <person name="Park H.-J."/>
            <person name="Ramirez L."/>
            <person name="Alfaro M."/>
            <person name="Sun H."/>
            <person name="Tritt A."/>
            <person name="Yoshinaga Y."/>
            <person name="Zwiers L.-H."/>
            <person name="Turgeon B."/>
            <person name="Goodwin S."/>
            <person name="Spatafora J."/>
            <person name="Crous P."/>
            <person name="Grigoriev I."/>
        </authorList>
    </citation>
    <scope>NUCLEOTIDE SEQUENCE</scope>
    <source>
        <strain evidence="1">CBS 279.74</strain>
    </source>
</reference>
<keyword evidence="2" id="KW-1185">Reference proteome</keyword>
<gene>
    <name evidence="1" type="ORF">K504DRAFT_80123</name>
</gene>
<evidence type="ECO:0000313" key="2">
    <source>
        <dbReference type="Proteomes" id="UP000799428"/>
    </source>
</evidence>
<dbReference type="AlphaFoldDB" id="A0A6G1K1J2"/>
<organism evidence="1 2">
    <name type="scientific">Pleomassaria siparia CBS 279.74</name>
    <dbReference type="NCBI Taxonomy" id="1314801"/>
    <lineage>
        <taxon>Eukaryota</taxon>
        <taxon>Fungi</taxon>
        <taxon>Dikarya</taxon>
        <taxon>Ascomycota</taxon>
        <taxon>Pezizomycotina</taxon>
        <taxon>Dothideomycetes</taxon>
        <taxon>Pleosporomycetidae</taxon>
        <taxon>Pleosporales</taxon>
        <taxon>Pleomassariaceae</taxon>
        <taxon>Pleomassaria</taxon>
    </lineage>
</organism>
<dbReference type="Proteomes" id="UP000799428">
    <property type="component" value="Unassembled WGS sequence"/>
</dbReference>
<sequence>MQRVSGSWPSQYESEEDRNSRLCVQWSRETSCYHHVLILLILVLHVLSLEGKVHSLVESLDRPFEMGITDMGSLGHSDQLCVAYTGG</sequence>
<proteinExistence type="predicted"/>
<name>A0A6G1K1J2_9PLEO</name>
<dbReference type="EMBL" id="MU005776">
    <property type="protein sequence ID" value="KAF2706395.1"/>
    <property type="molecule type" value="Genomic_DNA"/>
</dbReference>
<evidence type="ECO:0000313" key="1">
    <source>
        <dbReference type="EMBL" id="KAF2706395.1"/>
    </source>
</evidence>